<name>A0A668AHI6_9TELE</name>
<reference evidence="34" key="2">
    <citation type="submission" date="2025-08" db="UniProtKB">
        <authorList>
            <consortium name="Ensembl"/>
        </authorList>
    </citation>
    <scope>IDENTIFICATION</scope>
</reference>
<evidence type="ECO:0000256" key="9">
    <source>
        <dbReference type="ARBA" id="ARBA00022553"/>
    </source>
</evidence>
<keyword evidence="17" id="KW-0333">Golgi apparatus</keyword>
<dbReference type="CDD" id="cd18599">
    <property type="entry name" value="ABC_6TM_MRP5_8_9_D2"/>
    <property type="match status" value="1"/>
</dbReference>
<comment type="catalytic activity">
    <reaction evidence="25">
        <text>N-acetyl-L-aspartyl-L-glutamyl-L-glutamate(in) + ATP + H2O = N-acetyl-L-aspartyl-L-glutamyl-L-glutamate(out) + ADP + phosphate + H(+)</text>
        <dbReference type="Rhea" id="RHEA:66732"/>
        <dbReference type="ChEBI" id="CHEBI:15377"/>
        <dbReference type="ChEBI" id="CHEBI:15378"/>
        <dbReference type="ChEBI" id="CHEBI:30616"/>
        <dbReference type="ChEBI" id="CHEBI:43474"/>
        <dbReference type="ChEBI" id="CHEBI:76935"/>
        <dbReference type="ChEBI" id="CHEBI:456216"/>
    </reaction>
    <physiologicalReaction direction="left-to-right" evidence="25">
        <dbReference type="Rhea" id="RHEA:66733"/>
    </physiologicalReaction>
</comment>
<evidence type="ECO:0000256" key="25">
    <source>
        <dbReference type="ARBA" id="ARBA00052576"/>
    </source>
</evidence>
<dbReference type="InterPro" id="IPR017871">
    <property type="entry name" value="ABC_transporter-like_CS"/>
</dbReference>
<accession>A0A668AHI6</accession>
<evidence type="ECO:0000259" key="32">
    <source>
        <dbReference type="PROSITE" id="PS50893"/>
    </source>
</evidence>
<comment type="subcellular location">
    <subcellularLocation>
        <location evidence="1">Apical cell membrane</location>
        <topology evidence="1">Multi-pass membrane protein</topology>
    </subcellularLocation>
    <subcellularLocation>
        <location evidence="3">Basolateral cell membrane</location>
        <topology evidence="3">Multi-pass membrane protein</topology>
    </subcellularLocation>
    <subcellularLocation>
        <location evidence="2">Cytoplasmic granule</location>
    </subcellularLocation>
    <subcellularLocation>
        <location evidence="4">Endosome membrane</location>
    </subcellularLocation>
    <subcellularLocation>
        <location evidence="20">Golgi apparatus lumen</location>
    </subcellularLocation>
</comment>
<dbReference type="FunFam" id="1.20.1560.10:FF:000015">
    <property type="entry name" value="multidrug resistance-associated protein 5 isoform X1"/>
    <property type="match status" value="1"/>
</dbReference>
<feature type="domain" description="ABC transporter" evidence="32">
    <location>
        <begin position="1045"/>
        <end position="1279"/>
    </location>
</feature>
<dbReference type="Pfam" id="PF00664">
    <property type="entry name" value="ABC_membrane"/>
    <property type="match status" value="2"/>
</dbReference>
<dbReference type="PANTHER" id="PTHR24223">
    <property type="entry name" value="ATP-BINDING CASSETTE SUB-FAMILY C"/>
    <property type="match status" value="1"/>
</dbReference>
<comment type="catalytic activity">
    <reaction evidence="26">
        <text>N-acetyl-L-aspartate(in) + ATP + H2O = N-acetyl-L-aspartate(out) + ADP + phosphate + H(+)</text>
        <dbReference type="Rhea" id="RHEA:66744"/>
        <dbReference type="ChEBI" id="CHEBI:15377"/>
        <dbReference type="ChEBI" id="CHEBI:15378"/>
        <dbReference type="ChEBI" id="CHEBI:16953"/>
        <dbReference type="ChEBI" id="CHEBI:30616"/>
        <dbReference type="ChEBI" id="CHEBI:43474"/>
        <dbReference type="ChEBI" id="CHEBI:456216"/>
    </reaction>
    <physiologicalReaction direction="left-to-right" evidence="26">
        <dbReference type="Rhea" id="RHEA:66745"/>
    </physiologicalReaction>
</comment>
<sequence length="1286" mass="143243">MQHISEKKLHLLIFILVSSTLSCLWSKPMSYPYQIISETEENGGKKSWGESQREQSPFQASFTVSWMSPLMWAMFKNKLDVSSLCLSPQDGADATGKRLQTLWEEEVERVGLEKASLIRVLLRFQGANFLLVICAAVIFTLAFFAGPAVLVHEILTYVGDPEVSTVTHGVGLCFAMYFTDSCCAFFISLMWAVNLHTAVRLKGAFSLLGFQKIISLRVHSGLSMGEMINVLTSDGHSIFEAVVLNIYLVCIPIMVCLCTFYACFILGYTALTGVLIFLIFLPIQYVTAKIIGLFRSKAMMITDSRIRTMNEILTCIKLIKMYAWEDAFEQKIAEIRKKERNFLEKVGYTQNINSTITIIIPTIAAILTFVVHTLLGLRLNSSTVNARLFQKILQVQNPQPYLIQETNSTSAIVMVNATLSWTKPAGQPAQTAGTANGPSREKVDLVSQTETVPTLRNISLTLPKGNLLGICGNVGSGKTSLISSILEQMHLLQGSITVDGTFAYVSQQAWMFHGTVQENILMGDFFDQDKYDRVISACSLRPDLDIFPYGDQTEIGEQGLNLSGGQKQRISLARAVYSDKDIYLLDDPLSAVDVHVGKHIFEQCIKKELQGKSIILVTHQLQYLEFCDDVLVLEDGEVQETGNHQDLLKANGRYAQLITSFLTEQSNDDGTMSDNKSLAGVEAQLVSQETSREGAVALRTYNQYCQAAGGYTIVFITLLIYTVLLGTTTFSSWWLSYWLEQGHGTGNVSAADEGNVSMNPDLRFYQMVYGLTLVAMVMLGIMKSCSITKVTLSASSSLHNAIFKKIIACPMSFFDTTPTGRILNRFSKDQDEVDSLLPYNLDSFLQFCLIYIFSVGTIAGIIPFLLVAIVVLGTLFALFLFVFQRGIRQMKRLENISRSPLISLTTCTLQGLSTIHAYNKSDQYLKLFKSWCDDNSKNYFLFYCGARRLSFCLQMLSAVFTLSVSLSIVLIPNDVISPAMKGLAMSFTTQLLVALQLIVKSSTEVDARFNSVERLLEYNTDCESEAPRELKRGQVPDDWPQEGAITFQDYKMRYRKNTPIVLNGLQLHIKAGEKLGIVGRTGSGKSSLGVALFRLVEPAAGTIVIDEVDITTISLQDLRSKLSIIPQDPMLFIGTIRYNLDPFNNYSDEEIWASLEKTYMKHTISRLEGKLQAEVLENGENFSVGERQLICMARALLRNSKIIVLDEATASIDAETDALIQNTIKEAFQHCTMLTIAHRIHTVLQADRILVMRHGQVAEFDHPDVLKQRPDSVFSSLLAAVNTINT</sequence>
<evidence type="ECO:0000313" key="34">
    <source>
        <dbReference type="Ensembl" id="ENSMMDP00005054310.1"/>
    </source>
</evidence>
<evidence type="ECO:0000256" key="23">
    <source>
        <dbReference type="ARBA" id="ARBA00050745"/>
    </source>
</evidence>
<comment type="catalytic activity">
    <reaction evidence="23">
        <text>N-acetyl-L-aspartyl-L-glutamate(in) + ATP + H2O = N-acetyl-L-aspartyl-L-glutamate(out) + ADP + phosphate + H(+)</text>
        <dbReference type="Rhea" id="RHEA:66728"/>
        <dbReference type="ChEBI" id="CHEBI:15377"/>
        <dbReference type="ChEBI" id="CHEBI:15378"/>
        <dbReference type="ChEBI" id="CHEBI:30616"/>
        <dbReference type="ChEBI" id="CHEBI:43474"/>
        <dbReference type="ChEBI" id="CHEBI:76931"/>
        <dbReference type="ChEBI" id="CHEBI:456216"/>
    </reaction>
    <physiologicalReaction direction="left-to-right" evidence="23">
        <dbReference type="Rhea" id="RHEA:66729"/>
    </physiologicalReaction>
</comment>
<evidence type="ECO:0000256" key="26">
    <source>
        <dbReference type="ARBA" id="ARBA00052708"/>
    </source>
</evidence>
<keyword evidence="13" id="KW-0967">Endosome</keyword>
<evidence type="ECO:0000256" key="13">
    <source>
        <dbReference type="ARBA" id="ARBA00022753"/>
    </source>
</evidence>
<dbReference type="Gene3D" id="1.20.1560.10">
    <property type="entry name" value="ABC transporter type 1, transmembrane domain"/>
    <property type="match status" value="2"/>
</dbReference>
<feature type="domain" description="ABC transmembrane type-1" evidence="33">
    <location>
        <begin position="130"/>
        <end position="371"/>
    </location>
</feature>
<evidence type="ECO:0000256" key="19">
    <source>
        <dbReference type="ARBA" id="ARBA00023180"/>
    </source>
</evidence>
<feature type="domain" description="ABC transmembrane type-1" evidence="33">
    <location>
        <begin position="715"/>
        <end position="1007"/>
    </location>
</feature>
<dbReference type="FunFam" id="3.40.50.300:FF:000074">
    <property type="entry name" value="Multidrug resistance-associated protein 5 isoform 1"/>
    <property type="match status" value="1"/>
</dbReference>
<dbReference type="GeneTree" id="ENSGT00940000159578"/>
<keyword evidence="8" id="KW-1003">Cell membrane</keyword>
<evidence type="ECO:0000256" key="31">
    <source>
        <dbReference type="SAM" id="SignalP"/>
    </source>
</evidence>
<dbReference type="Gene3D" id="3.40.50.300">
    <property type="entry name" value="P-loop containing nucleotide triphosphate hydrolases"/>
    <property type="match status" value="2"/>
</dbReference>
<dbReference type="PROSITE" id="PS51257">
    <property type="entry name" value="PROKAR_LIPOPROTEIN"/>
    <property type="match status" value="1"/>
</dbReference>
<keyword evidence="10 30" id="KW-0812">Transmembrane</keyword>
<feature type="signal peptide" evidence="31">
    <location>
        <begin position="1"/>
        <end position="26"/>
    </location>
</feature>
<comment type="catalytic activity">
    <reaction evidence="27">
        <text>3',5'-cyclic GMP(in) + ATP + H2O = 3',5'-cyclic GMP(out) + ADP + phosphate + H(+)</text>
        <dbReference type="Rhea" id="RHEA:66188"/>
        <dbReference type="ChEBI" id="CHEBI:15377"/>
        <dbReference type="ChEBI" id="CHEBI:15378"/>
        <dbReference type="ChEBI" id="CHEBI:30616"/>
        <dbReference type="ChEBI" id="CHEBI:43474"/>
        <dbReference type="ChEBI" id="CHEBI:57746"/>
        <dbReference type="ChEBI" id="CHEBI:456216"/>
    </reaction>
    <physiologicalReaction direction="left-to-right" evidence="27">
        <dbReference type="Rhea" id="RHEA:66189"/>
    </physiologicalReaction>
</comment>
<dbReference type="FunFam" id="1.20.1560.10:FF:000012">
    <property type="entry name" value="ATP binding cassette subfamily C member 5"/>
    <property type="match status" value="1"/>
</dbReference>
<keyword evidence="9" id="KW-0597">Phosphoprotein</keyword>
<protein>
    <recommendedName>
        <fullName evidence="28">ATP-binding cassette sub-family C member 5</fullName>
        <ecNumber evidence="6">7.6.2.2</ecNumber>
    </recommendedName>
    <alternativeName>
        <fullName evidence="29">Multidrug resistance-associated protein 5</fullName>
    </alternativeName>
</protein>
<dbReference type="InterPro" id="IPR003593">
    <property type="entry name" value="AAA+_ATPase"/>
</dbReference>
<evidence type="ECO:0000256" key="24">
    <source>
        <dbReference type="ARBA" id="ARBA00051604"/>
    </source>
</evidence>
<evidence type="ECO:0000256" key="29">
    <source>
        <dbReference type="ARBA" id="ARBA00082793"/>
    </source>
</evidence>
<feature type="transmembrane region" description="Helical" evidence="30">
    <location>
        <begin position="951"/>
        <end position="971"/>
    </location>
</feature>
<evidence type="ECO:0000256" key="14">
    <source>
        <dbReference type="ARBA" id="ARBA00022840"/>
    </source>
</evidence>
<organism evidence="34 35">
    <name type="scientific">Myripristis murdjan</name>
    <name type="common">pinecone soldierfish</name>
    <dbReference type="NCBI Taxonomy" id="586833"/>
    <lineage>
        <taxon>Eukaryota</taxon>
        <taxon>Metazoa</taxon>
        <taxon>Chordata</taxon>
        <taxon>Craniata</taxon>
        <taxon>Vertebrata</taxon>
        <taxon>Euteleostomi</taxon>
        <taxon>Actinopterygii</taxon>
        <taxon>Neopterygii</taxon>
        <taxon>Teleostei</taxon>
        <taxon>Neoteleostei</taxon>
        <taxon>Acanthomorphata</taxon>
        <taxon>Holocentriformes</taxon>
        <taxon>Holocentridae</taxon>
        <taxon>Myripristis</taxon>
    </lineage>
</organism>
<evidence type="ECO:0000256" key="7">
    <source>
        <dbReference type="ARBA" id="ARBA00022448"/>
    </source>
</evidence>
<dbReference type="SUPFAM" id="SSF90123">
    <property type="entry name" value="ABC transporter transmembrane region"/>
    <property type="match status" value="2"/>
</dbReference>
<feature type="transmembrane region" description="Helical" evidence="30">
    <location>
        <begin position="274"/>
        <end position="294"/>
    </location>
</feature>
<evidence type="ECO:0000256" key="22">
    <source>
        <dbReference type="ARBA" id="ARBA00050661"/>
    </source>
</evidence>
<feature type="transmembrane region" description="Helical" evidence="30">
    <location>
        <begin position="356"/>
        <end position="377"/>
    </location>
</feature>
<keyword evidence="14" id="KW-0067">ATP-binding</keyword>
<evidence type="ECO:0000256" key="15">
    <source>
        <dbReference type="ARBA" id="ARBA00022967"/>
    </source>
</evidence>
<evidence type="ECO:0000256" key="4">
    <source>
        <dbReference type="ARBA" id="ARBA00004608"/>
    </source>
</evidence>
<keyword evidence="11" id="KW-0677">Repeat</keyword>
<evidence type="ECO:0000256" key="17">
    <source>
        <dbReference type="ARBA" id="ARBA00023034"/>
    </source>
</evidence>
<evidence type="ECO:0000313" key="35">
    <source>
        <dbReference type="Proteomes" id="UP000472263"/>
    </source>
</evidence>
<dbReference type="FunFam" id="3.40.50.300:FF:000605">
    <property type="entry name" value="multidrug resistance-associated protein 5 isoform X1"/>
    <property type="match status" value="1"/>
</dbReference>
<dbReference type="Pfam" id="PF00005">
    <property type="entry name" value="ABC_tran"/>
    <property type="match status" value="2"/>
</dbReference>
<dbReference type="GO" id="GO:0016887">
    <property type="term" value="F:ATP hydrolysis activity"/>
    <property type="evidence" value="ECO:0007669"/>
    <property type="project" value="InterPro"/>
</dbReference>
<evidence type="ECO:0000259" key="33">
    <source>
        <dbReference type="PROSITE" id="PS50929"/>
    </source>
</evidence>
<reference evidence="34" key="1">
    <citation type="submission" date="2019-06" db="EMBL/GenBank/DDBJ databases">
        <authorList>
            <consortium name="Wellcome Sanger Institute Data Sharing"/>
        </authorList>
    </citation>
    <scope>NUCLEOTIDE SEQUENCE [LARGE SCALE GENOMIC DNA]</scope>
</reference>
<dbReference type="Ensembl" id="ENSMMDT00005055358.1">
    <property type="protein sequence ID" value="ENSMMDP00005054310.1"/>
    <property type="gene ID" value="ENSMMDG00005024380.1"/>
</dbReference>
<dbReference type="InterPro" id="IPR036640">
    <property type="entry name" value="ABC1_TM_sf"/>
</dbReference>
<evidence type="ECO:0000256" key="28">
    <source>
        <dbReference type="ARBA" id="ARBA00069159"/>
    </source>
</evidence>
<evidence type="ECO:0000256" key="6">
    <source>
        <dbReference type="ARBA" id="ARBA00012191"/>
    </source>
</evidence>
<dbReference type="GO" id="GO:0008559">
    <property type="term" value="F:ABC-type xenobiotic transporter activity"/>
    <property type="evidence" value="ECO:0007669"/>
    <property type="project" value="UniProtKB-EC"/>
</dbReference>
<keyword evidence="18 30" id="KW-0472">Membrane</keyword>
<comment type="catalytic activity">
    <reaction evidence="24">
        <text>3',5'-cyclic AMP(in) + ATP + H2O = 3',5'-cyclic AMP(out) + ADP + phosphate + H(+)</text>
        <dbReference type="Rhea" id="RHEA:66184"/>
        <dbReference type="ChEBI" id="CHEBI:15377"/>
        <dbReference type="ChEBI" id="CHEBI:15378"/>
        <dbReference type="ChEBI" id="CHEBI:30616"/>
        <dbReference type="ChEBI" id="CHEBI:43474"/>
        <dbReference type="ChEBI" id="CHEBI:58165"/>
        <dbReference type="ChEBI" id="CHEBI:456216"/>
    </reaction>
    <physiologicalReaction direction="left-to-right" evidence="24">
        <dbReference type="Rhea" id="RHEA:66185"/>
    </physiologicalReaction>
</comment>
<dbReference type="Proteomes" id="UP000472263">
    <property type="component" value="Chromosome 3"/>
</dbReference>
<dbReference type="GO" id="GO:0010008">
    <property type="term" value="C:endosome membrane"/>
    <property type="evidence" value="ECO:0007669"/>
    <property type="project" value="UniProtKB-SubCell"/>
</dbReference>
<feature type="transmembrane region" description="Helical" evidence="30">
    <location>
        <begin position="246"/>
        <end position="268"/>
    </location>
</feature>
<dbReference type="InterPro" id="IPR050173">
    <property type="entry name" value="ABC_transporter_C-like"/>
</dbReference>
<dbReference type="InterPro" id="IPR027417">
    <property type="entry name" value="P-loop_NTPase"/>
</dbReference>
<comment type="similarity">
    <text evidence="5">Belongs to the ABC transporter superfamily. ABCC family. Conjugate transporter (TC 3.A.1.208) subfamily.</text>
</comment>
<evidence type="ECO:0000256" key="2">
    <source>
        <dbReference type="ARBA" id="ARBA00004463"/>
    </source>
</evidence>
<evidence type="ECO:0000256" key="27">
    <source>
        <dbReference type="ARBA" id="ARBA00052963"/>
    </source>
</evidence>
<keyword evidence="19" id="KW-0325">Glycoprotein</keyword>
<proteinExistence type="inferred from homology"/>
<reference evidence="34" key="3">
    <citation type="submission" date="2025-09" db="UniProtKB">
        <authorList>
            <consortium name="Ensembl"/>
        </authorList>
    </citation>
    <scope>IDENTIFICATION</scope>
</reference>
<keyword evidence="12" id="KW-0547">Nucleotide-binding</keyword>
<dbReference type="GO" id="GO:0016324">
    <property type="term" value="C:apical plasma membrane"/>
    <property type="evidence" value="ECO:0007669"/>
    <property type="project" value="UniProtKB-SubCell"/>
</dbReference>
<feature type="transmembrane region" description="Helical" evidence="30">
    <location>
        <begin position="708"/>
        <end position="735"/>
    </location>
</feature>
<dbReference type="GO" id="GO:0005796">
    <property type="term" value="C:Golgi lumen"/>
    <property type="evidence" value="ECO:0007669"/>
    <property type="project" value="UniProtKB-SubCell"/>
</dbReference>
<dbReference type="PROSITE" id="PS50893">
    <property type="entry name" value="ABC_TRANSPORTER_2"/>
    <property type="match status" value="2"/>
</dbReference>
<dbReference type="GO" id="GO:0016323">
    <property type="term" value="C:basolateral plasma membrane"/>
    <property type="evidence" value="ECO:0007669"/>
    <property type="project" value="UniProtKB-SubCell"/>
</dbReference>
<dbReference type="CDD" id="cd03250">
    <property type="entry name" value="ABCC_MRP_domain1"/>
    <property type="match status" value="1"/>
</dbReference>
<dbReference type="CDD" id="cd03244">
    <property type="entry name" value="ABCC_MRP_domain2"/>
    <property type="match status" value="1"/>
</dbReference>
<gene>
    <name evidence="34" type="primary">LOC115357241</name>
</gene>
<evidence type="ECO:0000256" key="16">
    <source>
        <dbReference type="ARBA" id="ARBA00022989"/>
    </source>
</evidence>
<dbReference type="GO" id="GO:0005524">
    <property type="term" value="F:ATP binding"/>
    <property type="evidence" value="ECO:0007669"/>
    <property type="project" value="UniProtKB-KW"/>
</dbReference>
<dbReference type="PROSITE" id="PS50929">
    <property type="entry name" value="ABC_TM1F"/>
    <property type="match status" value="2"/>
</dbReference>
<evidence type="ECO:0000256" key="21">
    <source>
        <dbReference type="ARBA" id="ARBA00034018"/>
    </source>
</evidence>
<keyword evidence="35" id="KW-1185">Reference proteome</keyword>
<evidence type="ECO:0000256" key="20">
    <source>
        <dbReference type="ARBA" id="ARBA00023769"/>
    </source>
</evidence>
<dbReference type="SUPFAM" id="SSF52540">
    <property type="entry name" value="P-loop containing nucleoside triphosphate hydrolases"/>
    <property type="match status" value="2"/>
</dbReference>
<evidence type="ECO:0000256" key="3">
    <source>
        <dbReference type="ARBA" id="ARBA00004554"/>
    </source>
</evidence>
<feature type="transmembrane region" description="Helical" evidence="30">
    <location>
        <begin position="861"/>
        <end position="883"/>
    </location>
</feature>
<comment type="catalytic activity">
    <reaction evidence="21">
        <text>ATP + H2O + xenobioticSide 1 = ADP + phosphate + xenobioticSide 2.</text>
        <dbReference type="EC" id="7.6.2.2"/>
    </reaction>
</comment>
<keyword evidence="7" id="KW-0813">Transport</keyword>
<feature type="transmembrane region" description="Helical" evidence="30">
    <location>
        <begin position="169"/>
        <end position="193"/>
    </location>
</feature>
<dbReference type="PROSITE" id="PS00211">
    <property type="entry name" value="ABC_TRANSPORTER_1"/>
    <property type="match status" value="2"/>
</dbReference>
<feature type="transmembrane region" description="Helical" evidence="30">
    <location>
        <begin position="836"/>
        <end position="855"/>
    </location>
</feature>
<feature type="transmembrane region" description="Helical" evidence="30">
    <location>
        <begin position="129"/>
        <end position="149"/>
    </location>
</feature>
<feature type="domain" description="ABC transporter" evidence="32">
    <location>
        <begin position="440"/>
        <end position="660"/>
    </location>
</feature>
<dbReference type="EC" id="7.6.2.2" evidence="6"/>
<feature type="transmembrane region" description="Helical" evidence="30">
    <location>
        <begin position="764"/>
        <end position="782"/>
    </location>
</feature>
<evidence type="ECO:0000256" key="11">
    <source>
        <dbReference type="ARBA" id="ARBA00022737"/>
    </source>
</evidence>
<keyword evidence="16 30" id="KW-1133">Transmembrane helix</keyword>
<evidence type="ECO:0000256" key="12">
    <source>
        <dbReference type="ARBA" id="ARBA00022741"/>
    </source>
</evidence>
<evidence type="ECO:0000256" key="10">
    <source>
        <dbReference type="ARBA" id="ARBA00022692"/>
    </source>
</evidence>
<dbReference type="PANTHER" id="PTHR24223:SF10">
    <property type="entry name" value="ATP-BINDING CASSETTE SUB-FAMILY C MEMBER 12"/>
    <property type="match status" value="1"/>
</dbReference>
<evidence type="ECO:0000256" key="30">
    <source>
        <dbReference type="SAM" id="Phobius"/>
    </source>
</evidence>
<comment type="catalytic activity">
    <reaction evidence="22">
        <text>(2S)-2-[5-amino-1-(beta-D-ribosyl)imidazole-4-carboxamido]succinate(in) + ATP + H2O = (2S)-2-[5-amino-1-(beta-D-ribosyl)imidazole-4-carboxamido]succinate(out) + ADP + phosphate + H(+)</text>
        <dbReference type="Rhea" id="RHEA:66752"/>
        <dbReference type="ChEBI" id="CHEBI:15377"/>
        <dbReference type="ChEBI" id="CHEBI:15378"/>
        <dbReference type="ChEBI" id="CHEBI:30616"/>
        <dbReference type="ChEBI" id="CHEBI:43474"/>
        <dbReference type="ChEBI" id="CHEBI:167466"/>
        <dbReference type="ChEBI" id="CHEBI:456216"/>
    </reaction>
    <physiologicalReaction direction="left-to-right" evidence="22">
        <dbReference type="Rhea" id="RHEA:66753"/>
    </physiologicalReaction>
</comment>
<dbReference type="InterPro" id="IPR003439">
    <property type="entry name" value="ABC_transporter-like_ATP-bd"/>
</dbReference>
<feature type="chain" id="PRO_5025486504" description="ATP-binding cassette sub-family C member 5" evidence="31">
    <location>
        <begin position="27"/>
        <end position="1286"/>
    </location>
</feature>
<evidence type="ECO:0000256" key="18">
    <source>
        <dbReference type="ARBA" id="ARBA00023136"/>
    </source>
</evidence>
<evidence type="ECO:0000256" key="5">
    <source>
        <dbReference type="ARBA" id="ARBA00009726"/>
    </source>
</evidence>
<keyword evidence="15" id="KW-1278">Translocase</keyword>
<evidence type="ECO:0000256" key="1">
    <source>
        <dbReference type="ARBA" id="ARBA00004424"/>
    </source>
</evidence>
<dbReference type="InterPro" id="IPR011527">
    <property type="entry name" value="ABC1_TM_dom"/>
</dbReference>
<keyword evidence="31" id="KW-0732">Signal</keyword>
<dbReference type="SMART" id="SM00382">
    <property type="entry name" value="AAA"/>
    <property type="match status" value="2"/>
</dbReference>
<evidence type="ECO:0000256" key="8">
    <source>
        <dbReference type="ARBA" id="ARBA00022475"/>
    </source>
</evidence>